<accession>A0A5J4TV08</accession>
<feature type="compositionally biased region" description="Basic and acidic residues" evidence="1">
    <location>
        <begin position="36"/>
        <end position="51"/>
    </location>
</feature>
<evidence type="ECO:0000313" key="2">
    <source>
        <dbReference type="EMBL" id="KAA6361860.1"/>
    </source>
</evidence>
<comment type="caution">
    <text evidence="2">The sequence shown here is derived from an EMBL/GenBank/DDBJ whole genome shotgun (WGS) entry which is preliminary data.</text>
</comment>
<organism evidence="2 3">
    <name type="scientific">Streblomastix strix</name>
    <dbReference type="NCBI Taxonomy" id="222440"/>
    <lineage>
        <taxon>Eukaryota</taxon>
        <taxon>Metamonada</taxon>
        <taxon>Preaxostyla</taxon>
        <taxon>Oxymonadida</taxon>
        <taxon>Streblomastigidae</taxon>
        <taxon>Streblomastix</taxon>
    </lineage>
</organism>
<gene>
    <name evidence="2" type="ORF">EZS28_042613</name>
</gene>
<feature type="non-terminal residue" evidence="2">
    <location>
        <position position="1"/>
    </location>
</feature>
<evidence type="ECO:0000256" key="1">
    <source>
        <dbReference type="SAM" id="MobiDB-lite"/>
    </source>
</evidence>
<dbReference type="AlphaFoldDB" id="A0A5J4TV08"/>
<evidence type="ECO:0000313" key="3">
    <source>
        <dbReference type="Proteomes" id="UP000324800"/>
    </source>
</evidence>
<dbReference type="EMBL" id="SNRW01024970">
    <property type="protein sequence ID" value="KAA6361860.1"/>
    <property type="molecule type" value="Genomic_DNA"/>
</dbReference>
<name>A0A5J4TV08_9EUKA</name>
<protein>
    <submittedName>
        <fullName evidence="2">Uncharacterized protein</fullName>
    </submittedName>
</protein>
<reference evidence="2 3" key="1">
    <citation type="submission" date="2019-03" db="EMBL/GenBank/DDBJ databases">
        <title>Single cell metagenomics reveals metabolic interactions within the superorganism composed of flagellate Streblomastix strix and complex community of Bacteroidetes bacteria on its surface.</title>
        <authorList>
            <person name="Treitli S.C."/>
            <person name="Kolisko M."/>
            <person name="Husnik F."/>
            <person name="Keeling P."/>
            <person name="Hampl V."/>
        </authorList>
    </citation>
    <scope>NUCLEOTIDE SEQUENCE [LARGE SCALE GENOMIC DNA]</scope>
    <source>
        <strain evidence="2">ST1C</strain>
    </source>
</reference>
<feature type="region of interest" description="Disordered" evidence="1">
    <location>
        <begin position="29"/>
        <end position="55"/>
    </location>
</feature>
<proteinExistence type="predicted"/>
<sequence>AAEISQDIGSKKLPEYPMLLKNDDILSLFDQQQNEPRQKEKEPRQKFKEGDDSSDLFAIPLEIFTSDQEHPDITQSTVQYEKEKEIEGKIVKADNKDTNYLLYQKGALDWGQDAINSIYSKQPFAEMKYVYQTAPNGPTSLRQQKQVLTKESRINMPKERKNYIKTSQLMKSAAAQETLKKYGKNKKKK</sequence>
<dbReference type="Proteomes" id="UP000324800">
    <property type="component" value="Unassembled WGS sequence"/>
</dbReference>